<name>A0AAP7KZ77_STEMA</name>
<organism evidence="2 3">
    <name type="scientific">Stenotrophomonas maltophilia</name>
    <name type="common">Pseudomonas maltophilia</name>
    <name type="synonym">Xanthomonas maltophilia</name>
    <dbReference type="NCBI Taxonomy" id="40324"/>
    <lineage>
        <taxon>Bacteria</taxon>
        <taxon>Pseudomonadati</taxon>
        <taxon>Pseudomonadota</taxon>
        <taxon>Gammaproteobacteria</taxon>
        <taxon>Lysobacterales</taxon>
        <taxon>Lysobacteraceae</taxon>
        <taxon>Stenotrophomonas</taxon>
        <taxon>Stenotrophomonas maltophilia group</taxon>
    </lineage>
</organism>
<keyword evidence="1" id="KW-0732">Signal</keyword>
<dbReference type="Proteomes" id="UP000092125">
    <property type="component" value="Unassembled WGS sequence"/>
</dbReference>
<evidence type="ECO:0000313" key="3">
    <source>
        <dbReference type="Proteomes" id="UP000092125"/>
    </source>
</evidence>
<protein>
    <submittedName>
        <fullName evidence="2">Uncharacterized protein</fullName>
    </submittedName>
</protein>
<dbReference type="AlphaFoldDB" id="A0AAP7KZ77"/>
<accession>A0AAP7KZ77</accession>
<gene>
    <name evidence="2" type="ORF">A9K56_18615</name>
</gene>
<dbReference type="EMBL" id="LYVI01000021">
    <property type="protein sequence ID" value="OBU59516.1"/>
    <property type="molecule type" value="Genomic_DNA"/>
</dbReference>
<proteinExistence type="predicted"/>
<evidence type="ECO:0000256" key="1">
    <source>
        <dbReference type="SAM" id="SignalP"/>
    </source>
</evidence>
<sequence length="167" mass="17696">MTRLPLTLLGLLLPMMAIGSSPAGRYQQATIQDRDGVPCFGVPDTRETRVNAPLVTGVSVMEVGTGGIPLWEHDFLREGTTEPALPPSQCLTYGEGAASAPALRPGKRYHVEIWGRTPGKPGRKGEAQARVFSACFHMVDVAGNGMKPVISDCATVVSAGPPTVRED</sequence>
<comment type="caution">
    <text evidence="2">The sequence shown here is derived from an EMBL/GenBank/DDBJ whole genome shotgun (WGS) entry which is preliminary data.</text>
</comment>
<reference evidence="2 3" key="1">
    <citation type="submission" date="2016-05" db="EMBL/GenBank/DDBJ databases">
        <title>Draft Genome Sequences of Stenotrophomonas maltophilia Strains Sm32COP, Sm41DVV, Sm46PAILV, SmF3, SmF22, SmSOFb1 and SmCVFa1, Isolated from Different Manures, in France.</title>
        <authorList>
            <person name="Nazaret S."/>
            <person name="Bodilis J."/>
        </authorList>
    </citation>
    <scope>NUCLEOTIDE SEQUENCE [LARGE SCALE GENOMIC DNA]</scope>
    <source>
        <strain evidence="2 3">Sm41DVV</strain>
    </source>
</reference>
<feature type="chain" id="PRO_5042925813" evidence="1">
    <location>
        <begin position="24"/>
        <end position="167"/>
    </location>
</feature>
<evidence type="ECO:0000313" key="2">
    <source>
        <dbReference type="EMBL" id="OBU59516.1"/>
    </source>
</evidence>
<feature type="signal peptide" evidence="1">
    <location>
        <begin position="1"/>
        <end position="23"/>
    </location>
</feature>